<evidence type="ECO:0000256" key="4">
    <source>
        <dbReference type="ARBA" id="ARBA00022692"/>
    </source>
</evidence>
<dbReference type="CDD" id="cd07185">
    <property type="entry name" value="OmpA_C-like"/>
    <property type="match status" value="1"/>
</dbReference>
<evidence type="ECO:0000256" key="2">
    <source>
        <dbReference type="ARBA" id="ARBA00022448"/>
    </source>
</evidence>
<evidence type="ECO:0000256" key="8">
    <source>
        <dbReference type="ARBA" id="ARBA00023136"/>
    </source>
</evidence>
<sequence length="326" mass="34074">MSLTLRNLVAVSCALMAGSAVATEMDTRAYIAPSVNYTVADKDWGVDDAIGFAVAVGKPVSESFNLELNANFASHSAKVGSGGSGSLDNTGLSVDALYFFNRNPDFAPYLVAGIGGLSSRATGLNETNFAANAGIGFMKMFSGVGFRSDVRYRYTDNVGSNPSINPGDWIVSAGLVIPLGAAPVAPAPVAAPMPVAEPAPAPAPVAAPAPVEHTIIKLEGTHFDFDKATLRPAGKEKLDANAVVLNEHPEIMIDIVGYTDSVGSSAYNQKLSEKRAMTVKKYLEAKGIAADRMTAKGMGEANPIASNKTKAGRAENRRVELDEHAK</sequence>
<keyword evidence="7" id="KW-0626">Porin</keyword>
<evidence type="ECO:0000256" key="6">
    <source>
        <dbReference type="ARBA" id="ARBA00023065"/>
    </source>
</evidence>
<dbReference type="InterPro" id="IPR006664">
    <property type="entry name" value="OMP_bac"/>
</dbReference>
<dbReference type="EMBL" id="AP021881">
    <property type="protein sequence ID" value="BBO99942.1"/>
    <property type="molecule type" value="Genomic_DNA"/>
</dbReference>
<keyword evidence="8 10" id="KW-0472">Membrane</keyword>
<dbReference type="SUPFAM" id="SSF56925">
    <property type="entry name" value="OMPA-like"/>
    <property type="match status" value="1"/>
</dbReference>
<dbReference type="GO" id="GO:0006811">
    <property type="term" value="P:monoatomic ion transport"/>
    <property type="evidence" value="ECO:0007669"/>
    <property type="project" value="UniProtKB-KW"/>
</dbReference>
<organism evidence="14 15">
    <name type="scientific">Sulfuriferula nivalis</name>
    <dbReference type="NCBI Taxonomy" id="2675298"/>
    <lineage>
        <taxon>Bacteria</taxon>
        <taxon>Pseudomonadati</taxon>
        <taxon>Pseudomonadota</taxon>
        <taxon>Betaproteobacteria</taxon>
        <taxon>Nitrosomonadales</taxon>
        <taxon>Sulfuricellaceae</taxon>
        <taxon>Sulfuriferula</taxon>
    </lineage>
</organism>
<reference evidence="15" key="1">
    <citation type="submission" date="2019-11" db="EMBL/GenBank/DDBJ databases">
        <title>Isolation and characterization of a novel species in the genus Sulfuriferula.</title>
        <authorList>
            <person name="Mochizuki J."/>
            <person name="Kojima H."/>
            <person name="Fukui M."/>
        </authorList>
    </citation>
    <scope>NUCLEOTIDE SEQUENCE [LARGE SCALE GENOMIC DNA]</scope>
    <source>
        <strain evidence="15">SGTM</strain>
    </source>
</reference>
<evidence type="ECO:0000259" key="13">
    <source>
        <dbReference type="PROSITE" id="PS51123"/>
    </source>
</evidence>
<dbReference type="InterPro" id="IPR027385">
    <property type="entry name" value="Beta-barrel_OMP"/>
</dbReference>
<feature type="domain" description="OmpA-like" evidence="13">
    <location>
        <begin position="210"/>
        <end position="326"/>
    </location>
</feature>
<evidence type="ECO:0000256" key="5">
    <source>
        <dbReference type="ARBA" id="ARBA00022729"/>
    </source>
</evidence>
<dbReference type="PROSITE" id="PS51123">
    <property type="entry name" value="OMPA_2"/>
    <property type="match status" value="1"/>
</dbReference>
<proteinExistence type="predicted"/>
<feature type="compositionally biased region" description="Basic and acidic residues" evidence="11">
    <location>
        <begin position="312"/>
        <end position="326"/>
    </location>
</feature>
<dbReference type="InterPro" id="IPR006690">
    <property type="entry name" value="OMPA-like_CS"/>
</dbReference>
<dbReference type="Pfam" id="PF13505">
    <property type="entry name" value="OMP_b-brl"/>
    <property type="match status" value="1"/>
</dbReference>
<dbReference type="InterPro" id="IPR050330">
    <property type="entry name" value="Bact_OuterMem_StrucFunc"/>
</dbReference>
<dbReference type="GO" id="GO:0046930">
    <property type="term" value="C:pore complex"/>
    <property type="evidence" value="ECO:0007669"/>
    <property type="project" value="UniProtKB-KW"/>
</dbReference>
<dbReference type="Gene3D" id="3.30.1330.60">
    <property type="entry name" value="OmpA-like domain"/>
    <property type="match status" value="1"/>
</dbReference>
<keyword evidence="15" id="KW-1185">Reference proteome</keyword>
<dbReference type="Gene3D" id="2.40.160.20">
    <property type="match status" value="1"/>
</dbReference>
<dbReference type="InterPro" id="IPR036737">
    <property type="entry name" value="OmpA-like_sf"/>
</dbReference>
<keyword evidence="2" id="KW-0813">Transport</keyword>
<dbReference type="SUPFAM" id="SSF103088">
    <property type="entry name" value="OmpA-like"/>
    <property type="match status" value="1"/>
</dbReference>
<protein>
    <recommendedName>
        <fullName evidence="13">OmpA-like domain-containing protein</fullName>
    </recommendedName>
</protein>
<evidence type="ECO:0000256" key="12">
    <source>
        <dbReference type="SAM" id="SignalP"/>
    </source>
</evidence>
<feature type="region of interest" description="Disordered" evidence="11">
    <location>
        <begin position="299"/>
        <end position="326"/>
    </location>
</feature>
<dbReference type="PROSITE" id="PS01068">
    <property type="entry name" value="OMPA_1"/>
    <property type="match status" value="1"/>
</dbReference>
<keyword evidence="6" id="KW-0406">Ion transport</keyword>
<gene>
    <name evidence="14" type="ORF">SFSGTM_06510</name>
</gene>
<accession>A0A809S7P8</accession>
<dbReference type="Pfam" id="PF00691">
    <property type="entry name" value="OmpA"/>
    <property type="match status" value="1"/>
</dbReference>
<comment type="subcellular location">
    <subcellularLocation>
        <location evidence="1">Cell outer membrane</location>
        <topology evidence="1">Multi-pass membrane protein</topology>
    </subcellularLocation>
</comment>
<evidence type="ECO:0000313" key="15">
    <source>
        <dbReference type="Proteomes" id="UP000463939"/>
    </source>
</evidence>
<keyword evidence="5 12" id="KW-0732">Signal</keyword>
<evidence type="ECO:0000256" key="11">
    <source>
        <dbReference type="SAM" id="MobiDB-lite"/>
    </source>
</evidence>
<feature type="chain" id="PRO_5032821091" description="OmpA-like domain-containing protein" evidence="12">
    <location>
        <begin position="23"/>
        <end position="326"/>
    </location>
</feature>
<dbReference type="GO" id="GO:0009279">
    <property type="term" value="C:cell outer membrane"/>
    <property type="evidence" value="ECO:0007669"/>
    <property type="project" value="UniProtKB-SubCell"/>
</dbReference>
<keyword evidence="4" id="KW-0812">Transmembrane</keyword>
<dbReference type="InterPro" id="IPR011250">
    <property type="entry name" value="OMP/PagP_B-barrel"/>
</dbReference>
<evidence type="ECO:0000256" key="10">
    <source>
        <dbReference type="PROSITE-ProRule" id="PRU00473"/>
    </source>
</evidence>
<dbReference type="Proteomes" id="UP000463939">
    <property type="component" value="Chromosome"/>
</dbReference>
<dbReference type="RefSeq" id="WP_232526033.1">
    <property type="nucleotide sequence ID" value="NZ_AP021881.1"/>
</dbReference>
<feature type="signal peptide" evidence="12">
    <location>
        <begin position="1"/>
        <end position="22"/>
    </location>
</feature>
<dbReference type="PANTHER" id="PTHR30329">
    <property type="entry name" value="STATOR ELEMENT OF FLAGELLAR MOTOR COMPLEX"/>
    <property type="match status" value="1"/>
</dbReference>
<dbReference type="PRINTS" id="PR01021">
    <property type="entry name" value="OMPADOMAIN"/>
</dbReference>
<evidence type="ECO:0000313" key="14">
    <source>
        <dbReference type="EMBL" id="BBO99942.1"/>
    </source>
</evidence>
<keyword evidence="9" id="KW-0998">Cell outer membrane</keyword>
<evidence type="ECO:0000256" key="9">
    <source>
        <dbReference type="ARBA" id="ARBA00023237"/>
    </source>
</evidence>
<dbReference type="AlphaFoldDB" id="A0A809S7P8"/>
<keyword evidence="3" id="KW-1134">Transmembrane beta strand</keyword>
<dbReference type="GO" id="GO:0015288">
    <property type="term" value="F:porin activity"/>
    <property type="evidence" value="ECO:0007669"/>
    <property type="project" value="UniProtKB-KW"/>
</dbReference>
<evidence type="ECO:0000256" key="1">
    <source>
        <dbReference type="ARBA" id="ARBA00004571"/>
    </source>
</evidence>
<dbReference type="InterPro" id="IPR006665">
    <property type="entry name" value="OmpA-like"/>
</dbReference>
<dbReference type="PANTHER" id="PTHR30329:SF21">
    <property type="entry name" value="LIPOPROTEIN YIAD-RELATED"/>
    <property type="match status" value="1"/>
</dbReference>
<evidence type="ECO:0000256" key="3">
    <source>
        <dbReference type="ARBA" id="ARBA00022452"/>
    </source>
</evidence>
<name>A0A809S7P8_9PROT</name>
<evidence type="ECO:0000256" key="7">
    <source>
        <dbReference type="ARBA" id="ARBA00023114"/>
    </source>
</evidence>
<dbReference type="KEGG" id="sniv:SFSGTM_06510"/>